<keyword evidence="4" id="KW-1185">Reference proteome</keyword>
<name>A0ABU2HBE0_9ACTN</name>
<dbReference type="InterPro" id="IPR017517">
    <property type="entry name" value="Maleyloyr_isom"/>
</dbReference>
<evidence type="ECO:0000259" key="1">
    <source>
        <dbReference type="Pfam" id="PF07398"/>
    </source>
</evidence>
<reference evidence="4" key="1">
    <citation type="submission" date="2023-07" db="EMBL/GenBank/DDBJ databases">
        <title>Novel species in the genus Lipingzhangella isolated from Sambhar Salt Lake.</title>
        <authorList>
            <person name="Jiya N."/>
            <person name="Kajale S."/>
            <person name="Sharma A."/>
        </authorList>
    </citation>
    <scope>NUCLEOTIDE SEQUENCE [LARGE SCALE GENOMIC DNA]</scope>
    <source>
        <strain evidence="4">LS1_29</strain>
    </source>
</reference>
<dbReference type="Pfam" id="PF07398">
    <property type="entry name" value="MDMPI_C"/>
    <property type="match status" value="1"/>
</dbReference>
<comment type="caution">
    <text evidence="3">The sequence shown here is derived from an EMBL/GenBank/DDBJ whole genome shotgun (WGS) entry which is preliminary data.</text>
</comment>
<dbReference type="NCBIfam" id="TIGR03083">
    <property type="entry name" value="maleylpyruvate isomerase family mycothiol-dependent enzyme"/>
    <property type="match status" value="1"/>
</dbReference>
<evidence type="ECO:0000259" key="2">
    <source>
        <dbReference type="Pfam" id="PF11716"/>
    </source>
</evidence>
<dbReference type="InterPro" id="IPR010872">
    <property type="entry name" value="MDMPI_C-term_domain"/>
</dbReference>
<evidence type="ECO:0000313" key="3">
    <source>
        <dbReference type="EMBL" id="MDS1272647.1"/>
    </source>
</evidence>
<dbReference type="EMBL" id="JAVLVT010000021">
    <property type="protein sequence ID" value="MDS1272647.1"/>
    <property type="molecule type" value="Genomic_DNA"/>
</dbReference>
<proteinExistence type="predicted"/>
<keyword evidence="3" id="KW-0413">Isomerase</keyword>
<evidence type="ECO:0000313" key="4">
    <source>
        <dbReference type="Proteomes" id="UP001250214"/>
    </source>
</evidence>
<dbReference type="PANTHER" id="PTHR40758">
    <property type="entry name" value="CONSERVED PROTEIN"/>
    <property type="match status" value="1"/>
</dbReference>
<dbReference type="GO" id="GO:0016853">
    <property type="term" value="F:isomerase activity"/>
    <property type="evidence" value="ECO:0007669"/>
    <property type="project" value="UniProtKB-KW"/>
</dbReference>
<gene>
    <name evidence="3" type="ORF">RIF23_20380</name>
</gene>
<protein>
    <submittedName>
        <fullName evidence="3">Maleylpyruvate isomerase family mycothiol-dependent enzyme</fullName>
    </submittedName>
</protein>
<sequence length="270" mass="28998">MVVPSGSAAPAVPRPAVEYLPHLDRDTTAFEKLVRNGDPNASVPTCPEWDLWTLGVHLYQVHTWATAIVRSGEVAQRPAAPTVQDSAALAATYAHSAAGLLDTLRQTDPDAPCWTFNRHHRQAGFWFRRQALETVVHRIDAELASGIHREPDAWVAADGVDEVLTVILPRLVRSSGQAPPLPASLLIHSTDTGHAWRLDPPPEADDGEATAAPQVAATTEADDAGAARVSGTAADLLTVLWKRRRFADSALRIEGDDVLATAFLRAGLTT</sequence>
<dbReference type="RefSeq" id="WP_310914243.1">
    <property type="nucleotide sequence ID" value="NZ_JAVLVT010000021.1"/>
</dbReference>
<accession>A0ABU2HBE0</accession>
<feature type="domain" description="Mycothiol-dependent maleylpyruvate isomerase metal-binding" evidence="2">
    <location>
        <begin position="23"/>
        <end position="141"/>
    </location>
</feature>
<dbReference type="InterPro" id="IPR024344">
    <property type="entry name" value="MDMPI_metal-binding"/>
</dbReference>
<organism evidence="3 4">
    <name type="scientific">Lipingzhangella rawalii</name>
    <dbReference type="NCBI Taxonomy" id="2055835"/>
    <lineage>
        <taxon>Bacteria</taxon>
        <taxon>Bacillati</taxon>
        <taxon>Actinomycetota</taxon>
        <taxon>Actinomycetes</taxon>
        <taxon>Streptosporangiales</taxon>
        <taxon>Nocardiopsidaceae</taxon>
        <taxon>Lipingzhangella</taxon>
    </lineage>
</organism>
<dbReference type="Pfam" id="PF11716">
    <property type="entry name" value="MDMPI_N"/>
    <property type="match status" value="1"/>
</dbReference>
<dbReference type="PANTHER" id="PTHR40758:SF1">
    <property type="entry name" value="CONSERVED PROTEIN"/>
    <property type="match status" value="1"/>
</dbReference>
<dbReference type="Proteomes" id="UP001250214">
    <property type="component" value="Unassembled WGS sequence"/>
</dbReference>
<feature type="domain" description="MDMPI C-terminal" evidence="1">
    <location>
        <begin position="155"/>
        <end position="258"/>
    </location>
</feature>